<sequence length="366" mass="41769">MAFVTLDTKKLKSNFDYLDSLFKENDIEWSIVSKMLCGNKEFLTELLKFDFNQICDSRVSNLKVIKSINPKIETIYIKPPAKRSLSSVVKYADISVNTEFETIKLLSEEAKKQKKTHKIIIMIELGELREGVLGEDFIDFYESVFRLDNIQVIGIGANLSCLYGVLPNHDKLIQLSLYEQLIEAKFDKQIPYVSGGSSVTIPLIFQNLLPKGINHFRVGETLFLGTDVYNNTKLEKMNSDVFRLYSEIIELIEKRTVPMGEFGTNLEGDSYEIDKSSIGETSYRAIVDLGLLDVDVNHLELIDTNLKVSGASSDMIVIDLHDNKDNYKVGDLIEFEMDYMGILRILNSRYIEKRVKPLDSKKGWVL</sequence>
<gene>
    <name evidence="5" type="ORF">ALGA_1652</name>
</gene>
<dbReference type="AlphaFoldDB" id="A0A1Y1CI43"/>
<keyword evidence="2" id="KW-0663">Pyridoxal phosphate</keyword>
<accession>A0A1Y1CI43</accession>
<comment type="cofactor">
    <cofactor evidence="1">
        <name>pyridoxal 5'-phosphate</name>
        <dbReference type="ChEBI" id="CHEBI:597326"/>
    </cofactor>
</comment>
<dbReference type="InterPro" id="IPR029066">
    <property type="entry name" value="PLP-binding_barrel"/>
</dbReference>
<dbReference type="PANTHER" id="PTHR30511:SF3">
    <property type="entry name" value="LYSINE RACEMASE"/>
    <property type="match status" value="1"/>
</dbReference>
<evidence type="ECO:0000259" key="4">
    <source>
        <dbReference type="Pfam" id="PF01168"/>
    </source>
</evidence>
<dbReference type="RefSeq" id="WP_096428902.1">
    <property type="nucleotide sequence ID" value="NZ_AP018042.1"/>
</dbReference>
<feature type="domain" description="Alanine racemase N-terminal" evidence="4">
    <location>
        <begin position="7"/>
        <end position="225"/>
    </location>
</feature>
<reference evidence="6" key="2">
    <citation type="journal article" date="2020" name="Antonie Van Leeuwenhoek">
        <title>Labilibaculum antarcticum sp. nov., a novel facultative anaerobic, psychrotorelant bacterium isolated from marine sediment of Antarctica.</title>
        <authorList>
            <person name="Watanabe M."/>
            <person name="Kojima H."/>
            <person name="Fukui M."/>
        </authorList>
    </citation>
    <scope>NUCLEOTIDE SEQUENCE [LARGE SCALE GENOMIC DNA]</scope>
    <source>
        <strain evidence="6">SPP2</strain>
    </source>
</reference>
<evidence type="ECO:0000256" key="1">
    <source>
        <dbReference type="ARBA" id="ARBA00001933"/>
    </source>
</evidence>
<dbReference type="GO" id="GO:0005829">
    <property type="term" value="C:cytosol"/>
    <property type="evidence" value="ECO:0007669"/>
    <property type="project" value="TreeGrafter"/>
</dbReference>
<proteinExistence type="predicted"/>
<evidence type="ECO:0000256" key="2">
    <source>
        <dbReference type="ARBA" id="ARBA00022898"/>
    </source>
</evidence>
<name>A0A1Y1CI43_9BACT</name>
<dbReference type="Proteomes" id="UP000218267">
    <property type="component" value="Chromosome"/>
</dbReference>
<dbReference type="Pfam" id="PF01168">
    <property type="entry name" value="Ala_racemase_N"/>
    <property type="match status" value="1"/>
</dbReference>
<evidence type="ECO:0000313" key="6">
    <source>
        <dbReference type="Proteomes" id="UP000218267"/>
    </source>
</evidence>
<dbReference type="GO" id="GO:0030170">
    <property type="term" value="F:pyridoxal phosphate binding"/>
    <property type="evidence" value="ECO:0007669"/>
    <property type="project" value="TreeGrafter"/>
</dbReference>
<evidence type="ECO:0000256" key="3">
    <source>
        <dbReference type="ARBA" id="ARBA00023235"/>
    </source>
</evidence>
<keyword evidence="3" id="KW-0413">Isomerase</keyword>
<dbReference type="EMBL" id="AP018042">
    <property type="protein sequence ID" value="BAX80027.1"/>
    <property type="molecule type" value="Genomic_DNA"/>
</dbReference>
<dbReference type="OrthoDB" id="504078at2"/>
<dbReference type="PANTHER" id="PTHR30511">
    <property type="entry name" value="ALANINE RACEMASE"/>
    <property type="match status" value="1"/>
</dbReference>
<dbReference type="GO" id="GO:0008784">
    <property type="term" value="F:alanine racemase activity"/>
    <property type="evidence" value="ECO:0007669"/>
    <property type="project" value="TreeGrafter"/>
</dbReference>
<protein>
    <submittedName>
        <fullName evidence="5">Amino-acid racemase</fullName>
    </submittedName>
</protein>
<dbReference type="SUPFAM" id="SSF51419">
    <property type="entry name" value="PLP-binding barrel"/>
    <property type="match status" value="1"/>
</dbReference>
<dbReference type="InterPro" id="IPR001608">
    <property type="entry name" value="Ala_racemase_N"/>
</dbReference>
<dbReference type="InterPro" id="IPR000821">
    <property type="entry name" value="Ala_racemase"/>
</dbReference>
<dbReference type="KEGG" id="mbas:ALGA_1652"/>
<organism evidence="5 6">
    <name type="scientific">Labilibaculum antarcticum</name>
    <dbReference type="NCBI Taxonomy" id="1717717"/>
    <lineage>
        <taxon>Bacteria</taxon>
        <taxon>Pseudomonadati</taxon>
        <taxon>Bacteroidota</taxon>
        <taxon>Bacteroidia</taxon>
        <taxon>Marinilabiliales</taxon>
        <taxon>Marinifilaceae</taxon>
        <taxon>Labilibaculum</taxon>
    </lineage>
</organism>
<keyword evidence="6" id="KW-1185">Reference proteome</keyword>
<dbReference type="Gene3D" id="3.20.20.10">
    <property type="entry name" value="Alanine racemase"/>
    <property type="match status" value="1"/>
</dbReference>
<evidence type="ECO:0000313" key="5">
    <source>
        <dbReference type="EMBL" id="BAX80027.1"/>
    </source>
</evidence>
<reference evidence="5 6" key="1">
    <citation type="journal article" date="2018" name="Mar. Genomics">
        <title>Complete genome sequence of Marinifilaceae bacterium strain SPP2, isolated from the Antarctic marine sediment.</title>
        <authorList>
            <person name="Watanabe M."/>
            <person name="Kojima H."/>
            <person name="Fukui M."/>
        </authorList>
    </citation>
    <scope>NUCLEOTIDE SEQUENCE [LARGE SCALE GENOMIC DNA]</scope>
    <source>
        <strain evidence="5 6">SPP2</strain>
    </source>
</reference>